<accession>A0ABT9SE74</accession>
<comment type="caution">
    <text evidence="2">The sequence shown here is derived from an EMBL/GenBank/DDBJ whole genome shotgun (WGS) entry which is preliminary data.</text>
</comment>
<dbReference type="Proteomes" id="UP001226867">
    <property type="component" value="Unassembled WGS sequence"/>
</dbReference>
<evidence type="ECO:0000313" key="2">
    <source>
        <dbReference type="EMBL" id="MDP9902664.1"/>
    </source>
</evidence>
<dbReference type="RefSeq" id="WP_307692399.1">
    <property type="nucleotide sequence ID" value="NZ_JAUSRO010000020.1"/>
</dbReference>
<dbReference type="Pfam" id="PF13681">
    <property type="entry name" value="PilX"/>
    <property type="match status" value="1"/>
</dbReference>
<gene>
    <name evidence="2" type="ORF">J2W36_004941</name>
</gene>
<organism evidence="2 3">
    <name type="scientific">Variovorax ginsengisoli</name>
    <dbReference type="NCBI Taxonomy" id="363844"/>
    <lineage>
        <taxon>Bacteria</taxon>
        <taxon>Pseudomonadati</taxon>
        <taxon>Pseudomonadota</taxon>
        <taxon>Betaproteobacteria</taxon>
        <taxon>Burkholderiales</taxon>
        <taxon>Comamonadaceae</taxon>
        <taxon>Variovorax</taxon>
    </lineage>
</organism>
<sequence>MMRNADRPSHRRAAWRDQQGASLLTVMVLLLLSLLLVLGAARTALFHERITGIDSDDQRAQEAAHAMLRDAEFEVRGEHPDGTACADASHVGCRPRRLDVAAGIAFLPENLQDWQDLQRALATRTPSCVAGVCVADHVAPAFWNTATGASGLDAMKAVAATYGQYTRATGGAVGSPLLRNDAGSTARAWYWIEVLPYDMAATLDGGNAHRLAPDVQRPFIYRITALAQGLKPGTQAVLQSIVVWKADAS</sequence>
<feature type="domain" description="PilX/PilW C-terminal" evidence="1">
    <location>
        <begin position="132"/>
        <end position="242"/>
    </location>
</feature>
<reference evidence="2 3" key="1">
    <citation type="submission" date="2023-07" db="EMBL/GenBank/DDBJ databases">
        <title>Sorghum-associated microbial communities from plants grown in Nebraska, USA.</title>
        <authorList>
            <person name="Schachtman D."/>
        </authorList>
    </citation>
    <scope>NUCLEOTIDE SEQUENCE [LARGE SCALE GENOMIC DNA]</scope>
    <source>
        <strain evidence="2 3">DS1607</strain>
    </source>
</reference>
<proteinExistence type="predicted"/>
<dbReference type="EMBL" id="JAUSRO010000020">
    <property type="protein sequence ID" value="MDP9902664.1"/>
    <property type="molecule type" value="Genomic_DNA"/>
</dbReference>
<name>A0ABT9SE74_9BURK</name>
<evidence type="ECO:0000313" key="3">
    <source>
        <dbReference type="Proteomes" id="UP001226867"/>
    </source>
</evidence>
<evidence type="ECO:0000259" key="1">
    <source>
        <dbReference type="Pfam" id="PF13681"/>
    </source>
</evidence>
<dbReference type="InterPro" id="IPR025205">
    <property type="entry name" value="PilX/PilW_C"/>
</dbReference>
<keyword evidence="3" id="KW-1185">Reference proteome</keyword>
<protein>
    <submittedName>
        <fullName evidence="2">Type IV pilus assembly protein PilX</fullName>
    </submittedName>
</protein>